<evidence type="ECO:0000256" key="1">
    <source>
        <dbReference type="SAM" id="MobiDB-lite"/>
    </source>
</evidence>
<proteinExistence type="predicted"/>
<dbReference type="HOGENOM" id="CLU_2415652_0_0_1"/>
<accession>B4QSZ6</accession>
<keyword evidence="2" id="KW-0732">Signal</keyword>
<evidence type="ECO:0000256" key="2">
    <source>
        <dbReference type="SAM" id="SignalP"/>
    </source>
</evidence>
<keyword evidence="4" id="KW-1185">Reference proteome</keyword>
<feature type="compositionally biased region" description="Low complexity" evidence="1">
    <location>
        <begin position="66"/>
        <end position="85"/>
    </location>
</feature>
<evidence type="ECO:0000313" key="4">
    <source>
        <dbReference type="Proteomes" id="UP000000304"/>
    </source>
</evidence>
<dbReference type="AlphaFoldDB" id="B4QSZ6"/>
<reference evidence="3 4" key="1">
    <citation type="journal article" date="2007" name="Nature">
        <title>Evolution of genes and genomes on the Drosophila phylogeny.</title>
        <authorList>
            <consortium name="Drosophila 12 Genomes Consortium"/>
            <person name="Clark A.G."/>
            <person name="Eisen M.B."/>
            <person name="Smith D.R."/>
            <person name="Bergman C.M."/>
            <person name="Oliver B."/>
            <person name="Markow T.A."/>
            <person name="Kaufman T.C."/>
            <person name="Kellis M."/>
            <person name="Gelbart W."/>
            <person name="Iyer V.N."/>
            <person name="Pollard D.A."/>
            <person name="Sackton T.B."/>
            <person name="Larracuente A.M."/>
            <person name="Singh N.D."/>
            <person name="Abad J.P."/>
            <person name="Abt D.N."/>
            <person name="Adryan B."/>
            <person name="Aguade M."/>
            <person name="Akashi H."/>
            <person name="Anderson W.W."/>
            <person name="Aquadro C.F."/>
            <person name="Ardell D.H."/>
            <person name="Arguello R."/>
            <person name="Artieri C.G."/>
            <person name="Barbash D.A."/>
            <person name="Barker D."/>
            <person name="Barsanti P."/>
            <person name="Batterham P."/>
            <person name="Batzoglou S."/>
            <person name="Begun D."/>
            <person name="Bhutkar A."/>
            <person name="Blanco E."/>
            <person name="Bosak S.A."/>
            <person name="Bradley R.K."/>
            <person name="Brand A.D."/>
            <person name="Brent M.R."/>
            <person name="Brooks A.N."/>
            <person name="Brown R.H."/>
            <person name="Butlin R.K."/>
            <person name="Caggese C."/>
            <person name="Calvi B.R."/>
            <person name="Bernardo de Carvalho A."/>
            <person name="Caspi A."/>
            <person name="Castrezana S."/>
            <person name="Celniker S.E."/>
            <person name="Chang J.L."/>
            <person name="Chapple C."/>
            <person name="Chatterji S."/>
            <person name="Chinwalla A."/>
            <person name="Civetta A."/>
            <person name="Clifton S.W."/>
            <person name="Comeron J.M."/>
            <person name="Costello J.C."/>
            <person name="Coyne J.A."/>
            <person name="Daub J."/>
            <person name="David R.G."/>
            <person name="Delcher A.L."/>
            <person name="Delehaunty K."/>
            <person name="Do C.B."/>
            <person name="Ebling H."/>
            <person name="Edwards K."/>
            <person name="Eickbush T."/>
            <person name="Evans J.D."/>
            <person name="Filipski A."/>
            <person name="Findeiss S."/>
            <person name="Freyhult E."/>
            <person name="Fulton L."/>
            <person name="Fulton R."/>
            <person name="Garcia A.C."/>
            <person name="Gardiner A."/>
            <person name="Garfield D.A."/>
            <person name="Garvin B.E."/>
            <person name="Gibson G."/>
            <person name="Gilbert D."/>
            <person name="Gnerre S."/>
            <person name="Godfrey J."/>
            <person name="Good R."/>
            <person name="Gotea V."/>
            <person name="Gravely B."/>
            <person name="Greenberg A.J."/>
            <person name="Griffiths-Jones S."/>
            <person name="Gross S."/>
            <person name="Guigo R."/>
            <person name="Gustafson E.A."/>
            <person name="Haerty W."/>
            <person name="Hahn M.W."/>
            <person name="Halligan D.L."/>
            <person name="Halpern A.L."/>
            <person name="Halter G.M."/>
            <person name="Han M.V."/>
            <person name="Heger A."/>
            <person name="Hillier L."/>
            <person name="Hinrichs A.S."/>
            <person name="Holmes I."/>
            <person name="Hoskins R.A."/>
            <person name="Hubisz M.J."/>
            <person name="Hultmark D."/>
            <person name="Huntley M.A."/>
            <person name="Jaffe D.B."/>
            <person name="Jagadeeshan S."/>
            <person name="Jeck W.R."/>
            <person name="Johnson J."/>
            <person name="Jones C.D."/>
            <person name="Jordan W.C."/>
            <person name="Karpen G.H."/>
            <person name="Kataoka E."/>
            <person name="Keightley P.D."/>
            <person name="Kheradpour P."/>
            <person name="Kirkness E.F."/>
            <person name="Koerich L.B."/>
            <person name="Kristiansen K."/>
            <person name="Kudrna D."/>
            <person name="Kulathinal R.J."/>
            <person name="Kumar S."/>
            <person name="Kwok R."/>
            <person name="Lander E."/>
            <person name="Langley C.H."/>
            <person name="Lapoint R."/>
            <person name="Lazzaro B.P."/>
            <person name="Lee S.J."/>
            <person name="Levesque L."/>
            <person name="Li R."/>
            <person name="Lin C.F."/>
            <person name="Lin M.F."/>
            <person name="Lindblad-Toh K."/>
            <person name="Llopart A."/>
            <person name="Long M."/>
            <person name="Low L."/>
            <person name="Lozovsky E."/>
            <person name="Lu J."/>
            <person name="Luo M."/>
            <person name="Machado C.A."/>
            <person name="Makalowski W."/>
            <person name="Marzo M."/>
            <person name="Matsuda M."/>
            <person name="Matzkin L."/>
            <person name="McAllister B."/>
            <person name="McBride C.S."/>
            <person name="McKernan B."/>
            <person name="McKernan K."/>
            <person name="Mendez-Lago M."/>
            <person name="Minx P."/>
            <person name="Mollenhauer M.U."/>
            <person name="Montooth K."/>
            <person name="Mount S.M."/>
            <person name="Mu X."/>
            <person name="Myers E."/>
            <person name="Negre B."/>
            <person name="Newfeld S."/>
            <person name="Nielsen R."/>
            <person name="Noor M.A."/>
            <person name="O'Grady P."/>
            <person name="Pachter L."/>
            <person name="Papaceit M."/>
            <person name="Parisi M.J."/>
            <person name="Parisi M."/>
            <person name="Parts L."/>
            <person name="Pedersen J.S."/>
            <person name="Pesole G."/>
            <person name="Phillippy A.M."/>
            <person name="Ponting C.P."/>
            <person name="Pop M."/>
            <person name="Porcelli D."/>
            <person name="Powell J.R."/>
            <person name="Prohaska S."/>
            <person name="Pruitt K."/>
            <person name="Puig M."/>
            <person name="Quesneville H."/>
            <person name="Ram K.R."/>
            <person name="Rand D."/>
            <person name="Rasmussen M.D."/>
            <person name="Reed L.K."/>
            <person name="Reenan R."/>
            <person name="Reily A."/>
            <person name="Remington K.A."/>
            <person name="Rieger T.T."/>
            <person name="Ritchie M.G."/>
            <person name="Robin C."/>
            <person name="Rogers Y.H."/>
            <person name="Rohde C."/>
            <person name="Rozas J."/>
            <person name="Rubenfield M.J."/>
            <person name="Ruiz A."/>
            <person name="Russo S."/>
            <person name="Salzberg S.L."/>
            <person name="Sanchez-Gracia A."/>
            <person name="Saranga D.J."/>
            <person name="Sato H."/>
            <person name="Schaeffer S.W."/>
            <person name="Schatz M.C."/>
            <person name="Schlenke T."/>
            <person name="Schwartz R."/>
            <person name="Segarra C."/>
            <person name="Singh R.S."/>
            <person name="Sirot L."/>
            <person name="Sirota M."/>
            <person name="Sisneros N.B."/>
            <person name="Smith C.D."/>
            <person name="Smith T.F."/>
            <person name="Spieth J."/>
            <person name="Stage D.E."/>
            <person name="Stark A."/>
            <person name="Stephan W."/>
            <person name="Strausberg R.L."/>
            <person name="Strempel S."/>
            <person name="Sturgill D."/>
            <person name="Sutton G."/>
            <person name="Sutton G.G."/>
            <person name="Tao W."/>
            <person name="Teichmann S."/>
            <person name="Tobari Y.N."/>
            <person name="Tomimura Y."/>
            <person name="Tsolas J.M."/>
            <person name="Valente V.L."/>
            <person name="Venter E."/>
            <person name="Venter J.C."/>
            <person name="Vicario S."/>
            <person name="Vieira F.G."/>
            <person name="Vilella A.J."/>
            <person name="Villasante A."/>
            <person name="Walenz B."/>
            <person name="Wang J."/>
            <person name="Wasserman M."/>
            <person name="Watts T."/>
            <person name="Wilson D."/>
            <person name="Wilson R.K."/>
            <person name="Wing R.A."/>
            <person name="Wolfner M.F."/>
            <person name="Wong A."/>
            <person name="Wong G.K."/>
            <person name="Wu C.I."/>
            <person name="Wu G."/>
            <person name="Yamamoto D."/>
            <person name="Yang H.P."/>
            <person name="Yang S.P."/>
            <person name="Yorke J.A."/>
            <person name="Yoshida K."/>
            <person name="Zdobnov E."/>
            <person name="Zhang P."/>
            <person name="Zhang Y."/>
            <person name="Zimin A.V."/>
            <person name="Baldwin J."/>
            <person name="Abdouelleil A."/>
            <person name="Abdulkadir J."/>
            <person name="Abebe A."/>
            <person name="Abera B."/>
            <person name="Abreu J."/>
            <person name="Acer S.C."/>
            <person name="Aftuck L."/>
            <person name="Alexander A."/>
            <person name="An P."/>
            <person name="Anderson E."/>
            <person name="Anderson S."/>
            <person name="Arachi H."/>
            <person name="Azer M."/>
            <person name="Bachantsang P."/>
            <person name="Barry A."/>
            <person name="Bayul T."/>
            <person name="Berlin A."/>
            <person name="Bessette D."/>
            <person name="Bloom T."/>
            <person name="Blye J."/>
            <person name="Boguslavskiy L."/>
            <person name="Bonnet C."/>
            <person name="Boukhgalter B."/>
            <person name="Bourzgui I."/>
            <person name="Brown A."/>
            <person name="Cahill P."/>
            <person name="Channer S."/>
            <person name="Cheshatsang Y."/>
            <person name="Chuda L."/>
            <person name="Citroen M."/>
            <person name="Collymore A."/>
            <person name="Cooke P."/>
            <person name="Costello M."/>
            <person name="D'Aco K."/>
            <person name="Daza R."/>
            <person name="De Haan G."/>
            <person name="DeGray S."/>
            <person name="DeMaso C."/>
            <person name="Dhargay N."/>
            <person name="Dooley K."/>
            <person name="Dooley E."/>
            <person name="Doricent M."/>
            <person name="Dorje P."/>
            <person name="Dorjee K."/>
            <person name="Dupes A."/>
            <person name="Elong R."/>
            <person name="Falk J."/>
            <person name="Farina A."/>
            <person name="Faro S."/>
            <person name="Ferguson D."/>
            <person name="Fisher S."/>
            <person name="Foley C.D."/>
            <person name="Franke A."/>
            <person name="Friedrich D."/>
            <person name="Gadbois L."/>
            <person name="Gearin G."/>
            <person name="Gearin C.R."/>
            <person name="Giannoukos G."/>
            <person name="Goode T."/>
            <person name="Graham J."/>
            <person name="Grandbois E."/>
            <person name="Grewal S."/>
            <person name="Gyaltsen K."/>
            <person name="Hafez N."/>
            <person name="Hagos B."/>
            <person name="Hall J."/>
            <person name="Henson C."/>
            <person name="Hollinger A."/>
            <person name="Honan T."/>
            <person name="Huard M.D."/>
            <person name="Hughes L."/>
            <person name="Hurhula B."/>
            <person name="Husby M.E."/>
            <person name="Kamat A."/>
            <person name="Kanga B."/>
            <person name="Kashin S."/>
            <person name="Khazanovich D."/>
            <person name="Kisner P."/>
            <person name="Lance K."/>
            <person name="Lara M."/>
            <person name="Lee W."/>
            <person name="Lennon N."/>
            <person name="Letendre F."/>
            <person name="LeVine R."/>
            <person name="Lipovsky A."/>
            <person name="Liu X."/>
            <person name="Liu J."/>
            <person name="Liu S."/>
            <person name="Lokyitsang T."/>
            <person name="Lokyitsang Y."/>
            <person name="Lubonja R."/>
            <person name="Lui A."/>
            <person name="MacDonald P."/>
            <person name="Magnisalis V."/>
            <person name="Maru K."/>
            <person name="Matthews C."/>
            <person name="McCusker W."/>
            <person name="McDonough S."/>
            <person name="Mehta T."/>
            <person name="Meldrim J."/>
            <person name="Meneus L."/>
            <person name="Mihai O."/>
            <person name="Mihalev A."/>
            <person name="Mihova T."/>
            <person name="Mittelman R."/>
            <person name="Mlenga V."/>
            <person name="Montmayeur A."/>
            <person name="Mulrain L."/>
            <person name="Navidi A."/>
            <person name="Naylor J."/>
            <person name="Negash T."/>
            <person name="Nguyen T."/>
            <person name="Nguyen N."/>
            <person name="Nicol R."/>
            <person name="Norbu C."/>
            <person name="Norbu N."/>
            <person name="Novod N."/>
            <person name="O'Neill B."/>
            <person name="Osman S."/>
            <person name="Markiewicz E."/>
            <person name="Oyono O.L."/>
            <person name="Patti C."/>
            <person name="Phunkhang P."/>
            <person name="Pierre F."/>
            <person name="Priest M."/>
            <person name="Raghuraman S."/>
            <person name="Rege F."/>
            <person name="Reyes R."/>
            <person name="Rise C."/>
            <person name="Rogov P."/>
            <person name="Ross K."/>
            <person name="Ryan E."/>
            <person name="Settipalli S."/>
            <person name="Shea T."/>
            <person name="Sherpa N."/>
            <person name="Shi L."/>
            <person name="Shih D."/>
            <person name="Sparrow T."/>
            <person name="Spaulding J."/>
            <person name="Stalker J."/>
            <person name="Stange-Thomann N."/>
            <person name="Stavropoulos S."/>
            <person name="Stone C."/>
            <person name="Strader C."/>
            <person name="Tesfaye S."/>
            <person name="Thomson T."/>
            <person name="Thoulutsang Y."/>
            <person name="Thoulutsang D."/>
            <person name="Topham K."/>
            <person name="Topping I."/>
            <person name="Tsamla T."/>
            <person name="Vassiliev H."/>
            <person name="Vo A."/>
            <person name="Wangchuk T."/>
            <person name="Wangdi T."/>
            <person name="Weiand M."/>
            <person name="Wilkinson J."/>
            <person name="Wilson A."/>
            <person name="Yadav S."/>
            <person name="Young G."/>
            <person name="Yu Q."/>
            <person name="Zembek L."/>
            <person name="Zhong D."/>
            <person name="Zimmer A."/>
            <person name="Zwirko Z."/>
            <person name="Jaffe D.B."/>
            <person name="Alvarez P."/>
            <person name="Brockman W."/>
            <person name="Butler J."/>
            <person name="Chin C."/>
            <person name="Gnerre S."/>
            <person name="Grabherr M."/>
            <person name="Kleber M."/>
            <person name="Mauceli E."/>
            <person name="MacCallum I."/>
        </authorList>
    </citation>
    <scope>NUCLEOTIDE SEQUENCE [LARGE SCALE GENOMIC DNA]</scope>
    <source>
        <strain evidence="4">white501</strain>
    </source>
</reference>
<feature type="chain" id="PRO_5002821512" evidence="2">
    <location>
        <begin position="27"/>
        <end position="92"/>
    </location>
</feature>
<feature type="signal peptide" evidence="2">
    <location>
        <begin position="1"/>
        <end position="26"/>
    </location>
</feature>
<name>B4QSZ6_DROSI</name>
<gene>
    <name evidence="3" type="primary">Dsim\GD20589</name>
    <name evidence="3" type="ORF">Dsim_GD20589</name>
</gene>
<evidence type="ECO:0000313" key="3">
    <source>
        <dbReference type="EMBL" id="EDX13256.1"/>
    </source>
</evidence>
<organism evidence="3 4">
    <name type="scientific">Drosophila simulans</name>
    <name type="common">Fruit fly</name>
    <dbReference type="NCBI Taxonomy" id="7240"/>
    <lineage>
        <taxon>Eukaryota</taxon>
        <taxon>Metazoa</taxon>
        <taxon>Ecdysozoa</taxon>
        <taxon>Arthropoda</taxon>
        <taxon>Hexapoda</taxon>
        <taxon>Insecta</taxon>
        <taxon>Pterygota</taxon>
        <taxon>Neoptera</taxon>
        <taxon>Endopterygota</taxon>
        <taxon>Diptera</taxon>
        <taxon>Brachycera</taxon>
        <taxon>Muscomorpha</taxon>
        <taxon>Ephydroidea</taxon>
        <taxon>Drosophilidae</taxon>
        <taxon>Drosophila</taxon>
        <taxon>Sophophora</taxon>
    </lineage>
</organism>
<feature type="region of interest" description="Disordered" evidence="1">
    <location>
        <begin position="55"/>
        <end position="92"/>
    </location>
</feature>
<dbReference type="EMBL" id="CM000364">
    <property type="protein sequence ID" value="EDX13256.1"/>
    <property type="molecule type" value="Genomic_DNA"/>
</dbReference>
<dbReference type="Proteomes" id="UP000000304">
    <property type="component" value="Chromosome 3R"/>
</dbReference>
<protein>
    <submittedName>
        <fullName evidence="3">GD20589</fullName>
    </submittedName>
</protein>
<sequence length="92" mass="9906">MKSQQRWAGCLAVGLLVLVLVSGTLATALGPRVWVWMPGLWRGVQSSQNSLRVSETLWQAPSPKRSGSTSPHPHVSTSSCSHPHPAAIKKLN</sequence>